<keyword evidence="2" id="KW-1185">Reference proteome</keyword>
<accession>A0A2K6W6S2</accession>
<dbReference type="Proteomes" id="UP000024404">
    <property type="component" value="Unassembled WGS sequence"/>
</dbReference>
<evidence type="ECO:0000313" key="2">
    <source>
        <dbReference type="Proteomes" id="UP000024404"/>
    </source>
</evidence>
<evidence type="ECO:0000313" key="1">
    <source>
        <dbReference type="EnsemblMetazoa" id="OVOC5816.1"/>
    </source>
</evidence>
<reference evidence="2" key="1">
    <citation type="submission" date="2013-10" db="EMBL/GenBank/DDBJ databases">
        <title>Genome sequencing of Onchocerca volvulus.</title>
        <authorList>
            <person name="Cotton J."/>
            <person name="Tsai J."/>
            <person name="Stanley E."/>
            <person name="Tracey A."/>
            <person name="Holroyd N."/>
            <person name="Lustigman S."/>
            <person name="Berriman M."/>
        </authorList>
    </citation>
    <scope>NUCLEOTIDE SEQUENCE</scope>
</reference>
<organism evidence="1 2">
    <name type="scientific">Onchocerca volvulus</name>
    <dbReference type="NCBI Taxonomy" id="6282"/>
    <lineage>
        <taxon>Eukaryota</taxon>
        <taxon>Metazoa</taxon>
        <taxon>Ecdysozoa</taxon>
        <taxon>Nematoda</taxon>
        <taxon>Chromadorea</taxon>
        <taxon>Rhabditida</taxon>
        <taxon>Spirurina</taxon>
        <taxon>Spiruromorpha</taxon>
        <taxon>Filarioidea</taxon>
        <taxon>Onchocercidae</taxon>
        <taxon>Onchocerca</taxon>
    </lineage>
</organism>
<dbReference type="AlphaFoldDB" id="A0A2K6W6S2"/>
<protein>
    <submittedName>
        <fullName evidence="1">Uncharacterized protein</fullName>
    </submittedName>
</protein>
<dbReference type="EMBL" id="CMVM020000161">
    <property type="status" value="NOT_ANNOTATED_CDS"/>
    <property type="molecule type" value="Genomic_DNA"/>
</dbReference>
<name>A0A2K6W6S2_ONCVO</name>
<proteinExistence type="predicted"/>
<sequence>MKEIPNVKTIRITTVSKFGLFDMMTNKFALLSLATSRVSIIKELSFITISIIHTPTVPFSKW</sequence>
<reference evidence="1" key="2">
    <citation type="submission" date="2018-02" db="UniProtKB">
        <authorList>
            <consortium name="EnsemblMetazoa"/>
        </authorList>
    </citation>
    <scope>IDENTIFICATION</scope>
</reference>
<dbReference type="EnsemblMetazoa" id="OVOC5816.1">
    <property type="protein sequence ID" value="OVOC5816.1"/>
    <property type="gene ID" value="WBGene00242625"/>
</dbReference>